<dbReference type="EMBL" id="CP053418">
    <property type="protein sequence ID" value="QJW84749.1"/>
    <property type="molecule type" value="Genomic_DNA"/>
</dbReference>
<keyword evidence="3" id="KW-1185">Reference proteome</keyword>
<accession>A0ABX6P3R0</accession>
<gene>
    <name evidence="2" type="ORF">HK414_16990</name>
</gene>
<evidence type="ECO:0000313" key="2">
    <source>
        <dbReference type="EMBL" id="QJW84749.1"/>
    </source>
</evidence>
<feature type="compositionally biased region" description="Low complexity" evidence="1">
    <location>
        <begin position="105"/>
        <end position="124"/>
    </location>
</feature>
<evidence type="ECO:0000313" key="3">
    <source>
        <dbReference type="Proteomes" id="UP000500826"/>
    </source>
</evidence>
<protein>
    <submittedName>
        <fullName evidence="2">Uncharacterized protein</fullName>
    </submittedName>
</protein>
<organism evidence="2 3">
    <name type="scientific">Ramlibacter terrae</name>
    <dbReference type="NCBI Taxonomy" id="2732511"/>
    <lineage>
        <taxon>Bacteria</taxon>
        <taxon>Pseudomonadati</taxon>
        <taxon>Pseudomonadota</taxon>
        <taxon>Betaproteobacteria</taxon>
        <taxon>Burkholderiales</taxon>
        <taxon>Comamonadaceae</taxon>
        <taxon>Ramlibacter</taxon>
    </lineage>
</organism>
<proteinExistence type="predicted"/>
<sequence length="124" mass="14045">MRIDARIDPEVEDAYWQGVYWSQPHYRAELGYDDYAPAYCVGYIGYAQYGGRFADSEKCLCANWIRIKGDSRLTLDDAMAAIRAARDHAEQAQVAMDEEDEQLVQDAMAGQRAQQQRQPAYAAA</sequence>
<reference evidence="2 3" key="1">
    <citation type="submission" date="2020-05" db="EMBL/GenBank/DDBJ databases">
        <title>Ramlibacter rhizophilus sp. nov., isolated from rhizosphere soil of national flower Mugunghwa from South Korea.</title>
        <authorList>
            <person name="Zheng-Fei Y."/>
            <person name="Huan T."/>
        </authorList>
    </citation>
    <scope>NUCLEOTIDE SEQUENCE [LARGE SCALE GENOMIC DNA]</scope>
    <source>
        <strain evidence="2 3">H242</strain>
    </source>
</reference>
<evidence type="ECO:0000256" key="1">
    <source>
        <dbReference type="SAM" id="MobiDB-lite"/>
    </source>
</evidence>
<feature type="region of interest" description="Disordered" evidence="1">
    <location>
        <begin position="97"/>
        <end position="124"/>
    </location>
</feature>
<dbReference type="Proteomes" id="UP000500826">
    <property type="component" value="Chromosome"/>
</dbReference>
<name>A0ABX6P3R0_9BURK</name>